<protein>
    <submittedName>
        <fullName evidence="6">Amino acid ABC transporter ATP-binding protein</fullName>
    </submittedName>
</protein>
<organism evidence="6 7">
    <name type="scientific">Aquamicrobium soli</name>
    <dbReference type="NCBI Taxonomy" id="1811518"/>
    <lineage>
        <taxon>Bacteria</taxon>
        <taxon>Pseudomonadati</taxon>
        <taxon>Pseudomonadota</taxon>
        <taxon>Alphaproteobacteria</taxon>
        <taxon>Hyphomicrobiales</taxon>
        <taxon>Phyllobacteriaceae</taxon>
        <taxon>Aquamicrobium</taxon>
    </lineage>
</organism>
<dbReference type="InterPro" id="IPR003593">
    <property type="entry name" value="AAA+_ATPase"/>
</dbReference>
<evidence type="ECO:0000256" key="4">
    <source>
        <dbReference type="ARBA" id="ARBA00022840"/>
    </source>
</evidence>
<dbReference type="Gene3D" id="3.40.50.300">
    <property type="entry name" value="P-loop containing nucleotide triphosphate hydrolases"/>
    <property type="match status" value="1"/>
</dbReference>
<dbReference type="GO" id="GO:0005524">
    <property type="term" value="F:ATP binding"/>
    <property type="evidence" value="ECO:0007669"/>
    <property type="project" value="UniProtKB-KW"/>
</dbReference>
<sequence length="259" mass="28305">MPATQATAAPPTAQPDMQMAVSVRGLNKHYGAFHALKDIDLDVANGEIVIICGPSGSGKSSLIRCINHLEQHNSGTIHVNGLELTGKPARVMEVRRSLGMVFQNFNLFPHMTVLANCTFALRQALRMPQAEAEEVAREHLQQVNVLDQAAKYPGELSGGQQQRVAIARALCLKPRIMLFDEPTSALDPESVGSVLRIMEKLAATGITMICVTHEIGFARRVAHRCVFMERGEIVENAPTAQFFGNPDSPRLKAFLDQVL</sequence>
<keyword evidence="4 6" id="KW-0067">ATP-binding</keyword>
<accession>A0ABV7K9F6</accession>
<gene>
    <name evidence="6" type="ORF">ACFOHJ_06050</name>
</gene>
<proteinExistence type="inferred from homology"/>
<keyword evidence="3" id="KW-0547">Nucleotide-binding</keyword>
<reference evidence="7" key="1">
    <citation type="journal article" date="2019" name="Int. J. Syst. Evol. Microbiol.">
        <title>The Global Catalogue of Microorganisms (GCM) 10K type strain sequencing project: providing services to taxonomists for standard genome sequencing and annotation.</title>
        <authorList>
            <consortium name="The Broad Institute Genomics Platform"/>
            <consortium name="The Broad Institute Genome Sequencing Center for Infectious Disease"/>
            <person name="Wu L."/>
            <person name="Ma J."/>
        </authorList>
    </citation>
    <scope>NUCLEOTIDE SEQUENCE [LARGE SCALE GENOMIC DNA]</scope>
    <source>
        <strain evidence="7">KCTC 52165</strain>
    </source>
</reference>
<dbReference type="InterPro" id="IPR027417">
    <property type="entry name" value="P-loop_NTPase"/>
</dbReference>
<dbReference type="InterPro" id="IPR003439">
    <property type="entry name" value="ABC_transporter-like_ATP-bd"/>
</dbReference>
<dbReference type="InterPro" id="IPR030679">
    <property type="entry name" value="ABC_ATPase_HisP-typ"/>
</dbReference>
<dbReference type="Pfam" id="PF00005">
    <property type="entry name" value="ABC_tran"/>
    <property type="match status" value="1"/>
</dbReference>
<evidence type="ECO:0000259" key="5">
    <source>
        <dbReference type="PROSITE" id="PS50893"/>
    </source>
</evidence>
<comment type="similarity">
    <text evidence="1">Belongs to the ABC transporter superfamily.</text>
</comment>
<dbReference type="RefSeq" id="WP_378219524.1">
    <property type="nucleotide sequence ID" value="NZ_JBHRTK010000006.1"/>
</dbReference>
<dbReference type="SMART" id="SM00382">
    <property type="entry name" value="AAA"/>
    <property type="match status" value="1"/>
</dbReference>
<dbReference type="Proteomes" id="UP001595583">
    <property type="component" value="Unassembled WGS sequence"/>
</dbReference>
<dbReference type="CDD" id="cd03262">
    <property type="entry name" value="ABC_HisP_GlnQ"/>
    <property type="match status" value="1"/>
</dbReference>
<keyword evidence="7" id="KW-1185">Reference proteome</keyword>
<evidence type="ECO:0000313" key="6">
    <source>
        <dbReference type="EMBL" id="MFC3205769.1"/>
    </source>
</evidence>
<dbReference type="InterPro" id="IPR050086">
    <property type="entry name" value="MetN_ABC_transporter-like"/>
</dbReference>
<dbReference type="EMBL" id="JBHRTK010000006">
    <property type="protein sequence ID" value="MFC3205769.1"/>
    <property type="molecule type" value="Genomic_DNA"/>
</dbReference>
<name>A0ABV7K9F6_9HYPH</name>
<evidence type="ECO:0000256" key="2">
    <source>
        <dbReference type="ARBA" id="ARBA00022448"/>
    </source>
</evidence>
<dbReference type="PROSITE" id="PS00211">
    <property type="entry name" value="ABC_TRANSPORTER_1"/>
    <property type="match status" value="1"/>
</dbReference>
<evidence type="ECO:0000313" key="7">
    <source>
        <dbReference type="Proteomes" id="UP001595583"/>
    </source>
</evidence>
<dbReference type="PROSITE" id="PS50893">
    <property type="entry name" value="ABC_TRANSPORTER_2"/>
    <property type="match status" value="1"/>
</dbReference>
<dbReference type="PANTHER" id="PTHR43166:SF4">
    <property type="entry name" value="PHOSPHONATES IMPORT ATP-BINDING PROTEIN PHNC"/>
    <property type="match status" value="1"/>
</dbReference>
<evidence type="ECO:0000256" key="1">
    <source>
        <dbReference type="ARBA" id="ARBA00005417"/>
    </source>
</evidence>
<dbReference type="SUPFAM" id="SSF52540">
    <property type="entry name" value="P-loop containing nucleoside triphosphate hydrolases"/>
    <property type="match status" value="1"/>
</dbReference>
<evidence type="ECO:0000256" key="3">
    <source>
        <dbReference type="ARBA" id="ARBA00022741"/>
    </source>
</evidence>
<dbReference type="PANTHER" id="PTHR43166">
    <property type="entry name" value="AMINO ACID IMPORT ATP-BINDING PROTEIN"/>
    <property type="match status" value="1"/>
</dbReference>
<dbReference type="PIRSF" id="PIRSF039085">
    <property type="entry name" value="ABC_ATPase_HisP"/>
    <property type="match status" value="1"/>
</dbReference>
<feature type="domain" description="ABC transporter" evidence="5">
    <location>
        <begin position="21"/>
        <end position="255"/>
    </location>
</feature>
<comment type="caution">
    <text evidence="6">The sequence shown here is derived from an EMBL/GenBank/DDBJ whole genome shotgun (WGS) entry which is preliminary data.</text>
</comment>
<dbReference type="InterPro" id="IPR017871">
    <property type="entry name" value="ABC_transporter-like_CS"/>
</dbReference>
<keyword evidence="2" id="KW-0813">Transport</keyword>